<evidence type="ECO:0000256" key="3">
    <source>
        <dbReference type="ARBA" id="ARBA00023002"/>
    </source>
</evidence>
<reference evidence="5 6" key="1">
    <citation type="submission" date="2019-09" db="EMBL/GenBank/DDBJ databases">
        <title>Draft genome of the ectomycorrhizal ascomycete Sphaerosporella brunnea.</title>
        <authorList>
            <consortium name="DOE Joint Genome Institute"/>
            <person name="Benucci G.M."/>
            <person name="Marozzi G."/>
            <person name="Antonielli L."/>
            <person name="Sanchez S."/>
            <person name="Marco P."/>
            <person name="Wang X."/>
            <person name="Falini L.B."/>
            <person name="Barry K."/>
            <person name="Haridas S."/>
            <person name="Lipzen A."/>
            <person name="Labutti K."/>
            <person name="Grigoriev I.V."/>
            <person name="Murat C."/>
            <person name="Martin F."/>
            <person name="Albertini E."/>
            <person name="Donnini D."/>
            <person name="Bonito G."/>
        </authorList>
    </citation>
    <scope>NUCLEOTIDE SEQUENCE [LARGE SCALE GENOMIC DNA]</scope>
    <source>
        <strain evidence="5 6">Sb_GMNB300</strain>
    </source>
</reference>
<name>A0A5J5EG81_9PEZI</name>
<keyword evidence="3" id="KW-0560">Oxidoreductase</keyword>
<comment type="caution">
    <text evidence="5">The sequence shown here is derived from an EMBL/GenBank/DDBJ whole genome shotgun (WGS) entry which is preliminary data.</text>
</comment>
<feature type="domain" description="FAD-binding" evidence="4">
    <location>
        <begin position="10"/>
        <end position="365"/>
    </location>
</feature>
<dbReference type="GO" id="GO:0016491">
    <property type="term" value="F:oxidoreductase activity"/>
    <property type="evidence" value="ECO:0007669"/>
    <property type="project" value="UniProtKB-KW"/>
</dbReference>
<proteinExistence type="predicted"/>
<dbReference type="SUPFAM" id="SSF54373">
    <property type="entry name" value="FAD-linked reductases, C-terminal domain"/>
    <property type="match status" value="1"/>
</dbReference>
<evidence type="ECO:0000313" key="5">
    <source>
        <dbReference type="EMBL" id="KAA8894294.1"/>
    </source>
</evidence>
<dbReference type="InterPro" id="IPR002938">
    <property type="entry name" value="FAD-bd"/>
</dbReference>
<organism evidence="5 6">
    <name type="scientific">Sphaerosporella brunnea</name>
    <dbReference type="NCBI Taxonomy" id="1250544"/>
    <lineage>
        <taxon>Eukaryota</taxon>
        <taxon>Fungi</taxon>
        <taxon>Dikarya</taxon>
        <taxon>Ascomycota</taxon>
        <taxon>Pezizomycotina</taxon>
        <taxon>Pezizomycetes</taxon>
        <taxon>Pezizales</taxon>
        <taxon>Pyronemataceae</taxon>
        <taxon>Sphaerosporella</taxon>
    </lineage>
</organism>
<dbReference type="PANTHER" id="PTHR46720:SF3">
    <property type="entry name" value="FAD-BINDING DOMAIN-CONTAINING PROTEIN-RELATED"/>
    <property type="match status" value="1"/>
</dbReference>
<keyword evidence="6" id="KW-1185">Reference proteome</keyword>
<dbReference type="Gene3D" id="3.50.50.60">
    <property type="entry name" value="FAD/NAD(P)-binding domain"/>
    <property type="match status" value="1"/>
</dbReference>
<keyword evidence="1" id="KW-0285">Flavoprotein</keyword>
<dbReference type="InterPro" id="IPR051104">
    <property type="entry name" value="FAD_monoxygenase"/>
</dbReference>
<dbReference type="PRINTS" id="PR00420">
    <property type="entry name" value="RNGMNOXGNASE"/>
</dbReference>
<dbReference type="OrthoDB" id="417877at2759"/>
<evidence type="ECO:0000313" key="6">
    <source>
        <dbReference type="Proteomes" id="UP000326924"/>
    </source>
</evidence>
<dbReference type="InterPro" id="IPR036188">
    <property type="entry name" value="FAD/NAD-bd_sf"/>
</dbReference>
<dbReference type="AlphaFoldDB" id="A0A5J5EG81"/>
<dbReference type="SUPFAM" id="SSF51905">
    <property type="entry name" value="FAD/NAD(P)-binding domain"/>
    <property type="match status" value="1"/>
</dbReference>
<protein>
    <recommendedName>
        <fullName evidence="4">FAD-binding domain-containing protein</fullName>
    </recommendedName>
</protein>
<evidence type="ECO:0000256" key="2">
    <source>
        <dbReference type="ARBA" id="ARBA00022827"/>
    </source>
</evidence>
<sequence length="428" mass="46866">MDSGSPAKFHIAICGGGIAGFTLASFLSKASAVSVSVYEAKAEVRAIGAGIAVWKRYWDILDEVHSISQDCYQFGIKPPNWSSIRGPVLRKSDHLVTAHDFFGLTFGPHVLPRAVLLEFLSSKLNPATCTVHTSKHLRAYAASSSEVTLHFSDGTTATADLLIGADGVHSRVRKTLFAGDSFYGEPRFSGQFAYRMSCPKEMLPPEHIGLSGFKIWCGTGRHVTSNSMGEQIQITAYDNIPADHRRAFDGAWVADVPASEISRFFEGWEPDLVSLLGATERASRWAIHVVEPLPTFVGARTALVGDAAHAMTPHQGLGGGQGMEDAFILWKLLAHPVAQKENLEAVLRVYDDIRRPFAQSVAERSLKNGFIYGFLLPGYKEKTEEEIGIELGQSCEWLMEDGGCEAEWERAEKMLIHTVAVVENRSLS</sequence>
<gene>
    <name evidence="5" type="ORF">FN846DRAFT_913060</name>
</gene>
<evidence type="ECO:0000256" key="1">
    <source>
        <dbReference type="ARBA" id="ARBA00022630"/>
    </source>
</evidence>
<accession>A0A5J5EG81</accession>
<dbReference type="EMBL" id="VXIS01000350">
    <property type="protein sequence ID" value="KAA8894294.1"/>
    <property type="molecule type" value="Genomic_DNA"/>
</dbReference>
<dbReference type="GO" id="GO:0044550">
    <property type="term" value="P:secondary metabolite biosynthetic process"/>
    <property type="evidence" value="ECO:0007669"/>
    <property type="project" value="TreeGrafter"/>
</dbReference>
<dbReference type="Pfam" id="PF01494">
    <property type="entry name" value="FAD_binding_3"/>
    <property type="match status" value="1"/>
</dbReference>
<dbReference type="InParanoid" id="A0A5J5EG81"/>
<dbReference type="PANTHER" id="PTHR46720">
    <property type="entry name" value="HYDROXYLASE, PUTATIVE (AFU_ORTHOLOGUE AFUA_3G01460)-RELATED"/>
    <property type="match status" value="1"/>
</dbReference>
<keyword evidence="2" id="KW-0274">FAD</keyword>
<dbReference type="GO" id="GO:0071949">
    <property type="term" value="F:FAD binding"/>
    <property type="evidence" value="ECO:0007669"/>
    <property type="project" value="InterPro"/>
</dbReference>
<dbReference type="Proteomes" id="UP000326924">
    <property type="component" value="Unassembled WGS sequence"/>
</dbReference>
<evidence type="ECO:0000259" key="4">
    <source>
        <dbReference type="Pfam" id="PF01494"/>
    </source>
</evidence>